<dbReference type="GO" id="GO:0016020">
    <property type="term" value="C:membrane"/>
    <property type="evidence" value="ECO:0007669"/>
    <property type="project" value="UniProtKB-SubCell"/>
</dbReference>
<evidence type="ECO:0000256" key="2">
    <source>
        <dbReference type="ARBA" id="ARBA00022692"/>
    </source>
</evidence>
<evidence type="ECO:0000256" key="1">
    <source>
        <dbReference type="ARBA" id="ARBA00004167"/>
    </source>
</evidence>
<reference evidence="6 7" key="1">
    <citation type="journal article" date="2008" name="Proc. Natl. Acad. Sci. U.S.A.">
        <title>Niche adaptation and genome expansion in the chlorophyll d-producing cyanobacterium Acaryochloris marina.</title>
        <authorList>
            <person name="Swingley W.D."/>
            <person name="Chen M."/>
            <person name="Cheung P.C."/>
            <person name="Conrad A.L."/>
            <person name="Dejesa L.C."/>
            <person name="Hao J."/>
            <person name="Honchak B.M."/>
            <person name="Karbach L.E."/>
            <person name="Kurdoglu A."/>
            <person name="Lahiri S."/>
            <person name="Mastrian S.D."/>
            <person name="Miyashita H."/>
            <person name="Page L."/>
            <person name="Ramakrishna P."/>
            <person name="Satoh S."/>
            <person name="Sattley W.M."/>
            <person name="Shimada Y."/>
            <person name="Taylor H.L."/>
            <person name="Tomo T."/>
            <person name="Tsuchiya T."/>
            <person name="Wang Z.T."/>
            <person name="Raymond J."/>
            <person name="Mimuro M."/>
            <person name="Blankenship R.E."/>
            <person name="Touchman J.W."/>
        </authorList>
    </citation>
    <scope>NUCLEOTIDE SEQUENCE [LARGE SCALE GENOMIC DNA]</scope>
    <source>
        <strain evidence="7">MBIC 11017</strain>
    </source>
</reference>
<protein>
    <recommendedName>
        <fullName evidence="8">Anti-sigma factor</fullName>
    </recommendedName>
</protein>
<organism evidence="6 7">
    <name type="scientific">Acaryochloris marina (strain MBIC 11017)</name>
    <dbReference type="NCBI Taxonomy" id="329726"/>
    <lineage>
        <taxon>Bacteria</taxon>
        <taxon>Bacillati</taxon>
        <taxon>Cyanobacteriota</taxon>
        <taxon>Cyanophyceae</taxon>
        <taxon>Acaryochloridales</taxon>
        <taxon>Acaryochloridaceae</taxon>
        <taxon>Acaryochloris</taxon>
    </lineage>
</organism>
<dbReference type="PANTHER" id="PTHR37461:SF1">
    <property type="entry name" value="ANTI-SIGMA-K FACTOR RSKA"/>
    <property type="match status" value="1"/>
</dbReference>
<gene>
    <name evidence="6" type="ordered locus">AM1_1206</name>
</gene>
<comment type="subcellular location">
    <subcellularLocation>
        <location evidence="1">Membrane</location>
        <topology evidence="1">Single-pass membrane protein</topology>
    </subcellularLocation>
</comment>
<dbReference type="GO" id="GO:0006417">
    <property type="term" value="P:regulation of translation"/>
    <property type="evidence" value="ECO:0007669"/>
    <property type="project" value="TreeGrafter"/>
</dbReference>
<sequence length="306" mass="33788">MVDPTPHHRFEELAAGYVLGNLDSEEMAEFQQLAVEHPSLWDEVAGLQETLDLLPFALAESQPQPSARERMMQTAQTQSAEPFKASPNSQRPWAKIFGGIAVVTTVALGLQTVHFQQQLAQVRQELAEQKSLMATLPSTMPQTTPRNVVITTTDTFVNRNWQGVEQILVDHHKSLKKGPKAVDIPSNQPMELAALLRAQAPMPSAMPILSQMSSKLLGGSVCTFGKAKGVRIMYDTEHHGKVSFYQIARSQRPELPQFTPEKLYLAIQDGPGGVFWSDGEFHYAIVSDLSADELKELTSAVEIVES</sequence>
<dbReference type="EMBL" id="CP000828">
    <property type="protein sequence ID" value="ABW26243.1"/>
    <property type="molecule type" value="Genomic_DNA"/>
</dbReference>
<dbReference type="eggNOG" id="COG5662">
    <property type="taxonomic scope" value="Bacteria"/>
</dbReference>
<dbReference type="GO" id="GO:0016989">
    <property type="term" value="F:sigma factor antagonist activity"/>
    <property type="evidence" value="ECO:0007669"/>
    <property type="project" value="TreeGrafter"/>
</dbReference>
<dbReference type="PANTHER" id="PTHR37461">
    <property type="entry name" value="ANTI-SIGMA-K FACTOR RSKA"/>
    <property type="match status" value="1"/>
</dbReference>
<dbReference type="InterPro" id="IPR041916">
    <property type="entry name" value="Anti_sigma_zinc_sf"/>
</dbReference>
<evidence type="ECO:0000256" key="5">
    <source>
        <dbReference type="SAM" id="MobiDB-lite"/>
    </source>
</evidence>
<evidence type="ECO:0000256" key="4">
    <source>
        <dbReference type="ARBA" id="ARBA00023136"/>
    </source>
</evidence>
<keyword evidence="3" id="KW-1133">Transmembrane helix</keyword>
<dbReference type="Gene3D" id="1.10.10.1320">
    <property type="entry name" value="Anti-sigma factor, zinc-finger domain"/>
    <property type="match status" value="1"/>
</dbReference>
<evidence type="ECO:0008006" key="8">
    <source>
        <dbReference type="Google" id="ProtNLM"/>
    </source>
</evidence>
<feature type="region of interest" description="Disordered" evidence="5">
    <location>
        <begin position="62"/>
        <end position="88"/>
    </location>
</feature>
<keyword evidence="2" id="KW-0812">Transmembrane</keyword>
<dbReference type="OrthoDB" id="421181at2"/>
<dbReference type="STRING" id="329726.AM1_1206"/>
<feature type="compositionally biased region" description="Polar residues" evidence="5">
    <location>
        <begin position="73"/>
        <end position="88"/>
    </location>
</feature>
<evidence type="ECO:0000313" key="7">
    <source>
        <dbReference type="Proteomes" id="UP000000268"/>
    </source>
</evidence>
<evidence type="ECO:0000256" key="3">
    <source>
        <dbReference type="ARBA" id="ARBA00022989"/>
    </source>
</evidence>
<dbReference type="RefSeq" id="WP_012161790.1">
    <property type="nucleotide sequence ID" value="NC_009925.1"/>
</dbReference>
<accession>B0C3Y3</accession>
<name>B0C3Y3_ACAM1</name>
<dbReference type="KEGG" id="amr:AM1_1206"/>
<proteinExistence type="predicted"/>
<dbReference type="HOGENOM" id="CLU_907993_0_0_3"/>
<evidence type="ECO:0000313" key="6">
    <source>
        <dbReference type="EMBL" id="ABW26243.1"/>
    </source>
</evidence>
<dbReference type="Proteomes" id="UP000000268">
    <property type="component" value="Chromosome"/>
</dbReference>
<keyword evidence="7" id="KW-1185">Reference proteome</keyword>
<dbReference type="InterPro" id="IPR051474">
    <property type="entry name" value="Anti-sigma-K/W_factor"/>
</dbReference>
<keyword evidence="4" id="KW-0472">Membrane</keyword>
<dbReference type="AlphaFoldDB" id="B0C3Y3"/>